<organism evidence="6 7">
    <name type="scientific">Brassica campestris</name>
    <name type="common">Field mustard</name>
    <dbReference type="NCBI Taxonomy" id="3711"/>
    <lineage>
        <taxon>Eukaryota</taxon>
        <taxon>Viridiplantae</taxon>
        <taxon>Streptophyta</taxon>
        <taxon>Embryophyta</taxon>
        <taxon>Tracheophyta</taxon>
        <taxon>Spermatophyta</taxon>
        <taxon>Magnoliopsida</taxon>
        <taxon>eudicotyledons</taxon>
        <taxon>Gunneridae</taxon>
        <taxon>Pentapetalae</taxon>
        <taxon>rosids</taxon>
        <taxon>malvids</taxon>
        <taxon>Brassicales</taxon>
        <taxon>Brassicaceae</taxon>
        <taxon>Brassiceae</taxon>
        <taxon>Brassica</taxon>
    </lineage>
</organism>
<dbReference type="Proteomes" id="UP000694005">
    <property type="component" value="Chromosome A04"/>
</dbReference>
<evidence type="ECO:0000256" key="1">
    <source>
        <dbReference type="ARBA" id="ARBA00006607"/>
    </source>
</evidence>
<dbReference type="Gene3D" id="3.50.7.10">
    <property type="entry name" value="GroEL"/>
    <property type="match status" value="1"/>
</dbReference>
<dbReference type="PRINTS" id="PR00298">
    <property type="entry name" value="CHAPERONIN60"/>
</dbReference>
<sequence length="655" mass="70662">MYRLVSNIASQARNARKCTPQFGSMLSSTRSYSAKDIRSGVKELADTGQVTIGPKGCNVTIEQKDDGSITITQSWRAPKVTKDDVTVAKSNESKGRVKNVGASPVKQVAKATNNVAGDGPTYATVLTRAIFTEACKSVTPEKSAYHAAYNAMHLRLGIKLAVDTVVKTLKSRARMISTFEEIAQVGTASANGDREIGELIAKAMESVGKEGVIIVQGGNTLFNEMEVVEGMKIDRGYRSPLFITNEKYQTCELEDPLILIHEKEITSPDSTSTVLESALRFVNYPLPYIHDNKVHDIESLSKVLDLALKKQRSLLIVAEDLDSFSVAGLVWKTPRSKHVARLGLSWKTPPGEMKVITEERGMSLEKIELGMLGTCKKVIVSKDNTVFIGGAGDKKYIGERCEQIRSMVEANESDYDKDMLQDRLAKLSGSIAVIKIGGTSEREVSEKIDRVNNALNATKAALEEGIVPGGGVALLYASKELEKLSTNYTSQKDGVQIIQNALKIPVYTIASKAGVDGKVIVDKLLESNNPDIGYDAAKGEYVDMVKSGIIDPVKMIRTALVDAARDSNAVVTEIPTKEDASPVMGGGYGSDGIFYAELNEVLTRELAEDGYVGAEVRVTTTEEVVTNISKKEEASPAMGGGVGGEGEKGSTKTKQ</sequence>
<dbReference type="InterPro" id="IPR027409">
    <property type="entry name" value="GroEL-like_apical_dom_sf"/>
</dbReference>
<keyword evidence="3" id="KW-0143">Chaperone</keyword>
<accession>A0A8D9HZP7</accession>
<dbReference type="AlphaFoldDB" id="A0A8D9HZP7"/>
<dbReference type="GO" id="GO:0042026">
    <property type="term" value="P:protein refolding"/>
    <property type="evidence" value="ECO:0007669"/>
    <property type="project" value="InterPro"/>
</dbReference>
<dbReference type="GO" id="GO:0005524">
    <property type="term" value="F:ATP binding"/>
    <property type="evidence" value="ECO:0007669"/>
    <property type="project" value="InterPro"/>
</dbReference>
<dbReference type="Gramene" id="A04p26730.2_BraZ1">
    <property type="protein sequence ID" value="A04p26730.2_BraZ1.CDS"/>
    <property type="gene ID" value="A04g26730.2_BraZ1"/>
</dbReference>
<dbReference type="SUPFAM" id="SSF52029">
    <property type="entry name" value="GroEL apical domain-like"/>
    <property type="match status" value="2"/>
</dbReference>
<gene>
    <name evidence="6" type="ORF">BRAPAZ1V2_A04P26730.2</name>
</gene>
<dbReference type="InterPro" id="IPR027413">
    <property type="entry name" value="GROEL-like_equatorial_sf"/>
</dbReference>
<dbReference type="GO" id="GO:0140662">
    <property type="term" value="F:ATP-dependent protein folding chaperone"/>
    <property type="evidence" value="ECO:0007669"/>
    <property type="project" value="InterPro"/>
</dbReference>
<evidence type="ECO:0000256" key="3">
    <source>
        <dbReference type="ARBA" id="ARBA00023186"/>
    </source>
</evidence>
<dbReference type="InterPro" id="IPR002423">
    <property type="entry name" value="Cpn60/GroEL/TCP-1"/>
</dbReference>
<dbReference type="PANTHER" id="PTHR45633">
    <property type="entry name" value="60 KDA HEAT SHOCK PROTEIN, MITOCHONDRIAL"/>
    <property type="match status" value="1"/>
</dbReference>
<keyword evidence="2" id="KW-0809">Transit peptide</keyword>
<dbReference type="InterPro" id="IPR001844">
    <property type="entry name" value="Cpn60/GroEL"/>
</dbReference>
<dbReference type="Gene3D" id="1.10.560.10">
    <property type="entry name" value="GroEL-like equatorial domain"/>
    <property type="match status" value="1"/>
</dbReference>
<feature type="region of interest" description="Disordered" evidence="5">
    <location>
        <begin position="627"/>
        <end position="655"/>
    </location>
</feature>
<dbReference type="InterPro" id="IPR015946">
    <property type="entry name" value="KH_dom-like_a/b"/>
</dbReference>
<proteinExistence type="inferred from homology"/>
<name>A0A8D9HZP7_BRACM</name>
<dbReference type="SUPFAM" id="SSF48592">
    <property type="entry name" value="GroEL equatorial domain-like"/>
    <property type="match status" value="1"/>
</dbReference>
<dbReference type="Pfam" id="PF00118">
    <property type="entry name" value="Cpn60_TCP1"/>
    <property type="match status" value="2"/>
</dbReference>
<dbReference type="Gene3D" id="3.30.300.20">
    <property type="match status" value="1"/>
</dbReference>
<reference evidence="6 7" key="1">
    <citation type="submission" date="2021-07" db="EMBL/GenBank/DDBJ databases">
        <authorList>
            <consortium name="Genoscope - CEA"/>
            <person name="William W."/>
        </authorList>
    </citation>
    <scope>NUCLEOTIDE SEQUENCE [LARGE SCALE GENOMIC DNA]</scope>
</reference>
<protein>
    <submittedName>
        <fullName evidence="6">Uncharacterized protein</fullName>
    </submittedName>
</protein>
<dbReference type="SUPFAM" id="SSF54849">
    <property type="entry name" value="GroEL-intermediate domain like"/>
    <property type="match status" value="1"/>
</dbReference>
<dbReference type="Gene3D" id="3.30.260.10">
    <property type="entry name" value="TCP-1-like chaperonin intermediate domain"/>
    <property type="match status" value="1"/>
</dbReference>
<dbReference type="InterPro" id="IPR027410">
    <property type="entry name" value="TCP-1-like_intermed_sf"/>
</dbReference>
<evidence type="ECO:0000313" key="6">
    <source>
        <dbReference type="EMBL" id="CAG7907772.1"/>
    </source>
</evidence>
<feature type="compositionally biased region" description="Basic and acidic residues" evidence="5">
    <location>
        <begin position="645"/>
        <end position="655"/>
    </location>
</feature>
<dbReference type="CDD" id="cd03344">
    <property type="entry name" value="GroEL"/>
    <property type="match status" value="1"/>
</dbReference>
<evidence type="ECO:0000256" key="4">
    <source>
        <dbReference type="RuleBase" id="RU000418"/>
    </source>
</evidence>
<dbReference type="EMBL" id="LS974620">
    <property type="protein sequence ID" value="CAG7907772.1"/>
    <property type="molecule type" value="Genomic_DNA"/>
</dbReference>
<comment type="similarity">
    <text evidence="1 4">Belongs to the chaperonin (HSP60) family.</text>
</comment>
<evidence type="ECO:0000256" key="5">
    <source>
        <dbReference type="SAM" id="MobiDB-lite"/>
    </source>
</evidence>
<evidence type="ECO:0000256" key="2">
    <source>
        <dbReference type="ARBA" id="ARBA00022946"/>
    </source>
</evidence>
<evidence type="ECO:0000313" key="7">
    <source>
        <dbReference type="Proteomes" id="UP000694005"/>
    </source>
</evidence>